<protein>
    <submittedName>
        <fullName evidence="2">Outer membrane efflux protein</fullName>
    </submittedName>
</protein>
<name>A0A0W0R5R2_9GAMM</name>
<dbReference type="EMBL" id="LNKA01000001">
    <property type="protein sequence ID" value="KTC66379.1"/>
    <property type="molecule type" value="Genomic_DNA"/>
</dbReference>
<dbReference type="Gene3D" id="1.20.1600.10">
    <property type="entry name" value="Outer membrane efflux proteins (OEP)"/>
    <property type="match status" value="1"/>
</dbReference>
<keyword evidence="3" id="KW-1185">Reference proteome</keyword>
<proteinExistence type="predicted"/>
<accession>A0A0W0R5R2</accession>
<geneLocation type="plasmid" evidence="2 4">
    <name>9</name>
</geneLocation>
<dbReference type="AlphaFoldDB" id="A0A0W0R5R2"/>
<organism evidence="1 3">
    <name type="scientific">Legionella adelaidensis</name>
    <dbReference type="NCBI Taxonomy" id="45056"/>
    <lineage>
        <taxon>Bacteria</taxon>
        <taxon>Pseudomonadati</taxon>
        <taxon>Pseudomonadota</taxon>
        <taxon>Gammaproteobacteria</taxon>
        <taxon>Legionellales</taxon>
        <taxon>Legionellaceae</taxon>
        <taxon>Legionella</taxon>
    </lineage>
</organism>
<gene>
    <name evidence="1" type="ORF">Lade_1037</name>
    <name evidence="2" type="ORF">NCTC12735_00597</name>
</gene>
<dbReference type="RefSeq" id="WP_232048493.1">
    <property type="nucleotide sequence ID" value="NZ_CAAAHS010000002.1"/>
</dbReference>
<evidence type="ECO:0000313" key="2">
    <source>
        <dbReference type="EMBL" id="VEH84977.1"/>
    </source>
</evidence>
<dbReference type="STRING" id="45056.Lade_1037"/>
<dbReference type="GO" id="GO:0015562">
    <property type="term" value="F:efflux transmembrane transporter activity"/>
    <property type="evidence" value="ECO:0007669"/>
    <property type="project" value="InterPro"/>
</dbReference>
<evidence type="ECO:0000313" key="3">
    <source>
        <dbReference type="Proteomes" id="UP000054859"/>
    </source>
</evidence>
<dbReference type="PANTHER" id="PTHR30203">
    <property type="entry name" value="OUTER MEMBRANE CATION EFFLUX PROTEIN"/>
    <property type="match status" value="1"/>
</dbReference>
<dbReference type="PANTHER" id="PTHR30203:SF24">
    <property type="entry name" value="BLR4935 PROTEIN"/>
    <property type="match status" value="1"/>
</dbReference>
<reference evidence="1 3" key="1">
    <citation type="submission" date="2015-11" db="EMBL/GenBank/DDBJ databases">
        <title>Identification of large and diverse effector repertoires of 38 Legionella species.</title>
        <authorList>
            <person name="Burstein D."/>
            <person name="Amaro F."/>
            <person name="Zusman T."/>
            <person name="Lifshitz Z."/>
            <person name="Cohen O."/>
            <person name="Gilbert J.A."/>
            <person name="Pupko T."/>
            <person name="Shuman H.A."/>
            <person name="Segal G."/>
        </authorList>
    </citation>
    <scope>NUCLEOTIDE SEQUENCE [LARGE SCALE GENOMIC DNA]</scope>
    <source>
        <strain evidence="1 3">1762-AUS-E</strain>
    </source>
</reference>
<dbReference type="KEGG" id="ladl:NCTC12735_00597"/>
<dbReference type="EMBL" id="LR134418">
    <property type="protein sequence ID" value="VEH84977.1"/>
    <property type="molecule type" value="Genomic_DNA"/>
</dbReference>
<dbReference type="Proteomes" id="UP000054859">
    <property type="component" value="Unassembled WGS sequence"/>
</dbReference>
<dbReference type="InterPro" id="IPR010131">
    <property type="entry name" value="MdtP/NodT-like"/>
</dbReference>
<evidence type="ECO:0000313" key="4">
    <source>
        <dbReference type="Proteomes" id="UP000281170"/>
    </source>
</evidence>
<dbReference type="Proteomes" id="UP000281170">
    <property type="component" value="Plasmid 9"/>
</dbReference>
<dbReference type="PATRIC" id="fig|45056.6.peg.1075"/>
<evidence type="ECO:0000313" key="1">
    <source>
        <dbReference type="EMBL" id="KTC66379.1"/>
    </source>
</evidence>
<reference evidence="2 4" key="2">
    <citation type="submission" date="2018-12" db="EMBL/GenBank/DDBJ databases">
        <authorList>
            <consortium name="Pathogen Informatics"/>
        </authorList>
    </citation>
    <scope>NUCLEOTIDE SEQUENCE [LARGE SCALE GENOMIC DNA]</scope>
    <source>
        <strain evidence="2 4">NCTC12735</strain>
        <plasmid evidence="4">9</plasmid>
    </source>
</reference>
<keyword evidence="2" id="KW-0614">Plasmid</keyword>
<dbReference type="SUPFAM" id="SSF56954">
    <property type="entry name" value="Outer membrane efflux proteins (OEP)"/>
    <property type="match status" value="1"/>
</dbReference>
<sequence length="190" mass="21499">MKASCFLRGVVITLHLCWGGTTFAISQNRPLTLTEAEHLAIATSPELQRLKSVSSALRQQSIAEGQLPDPQLTAGAINVPTDSFSFTQDEMTMVQIGVQQQFARGRSLKMKSQQTRSLAKAELIKANEQTLTLLRNVRETWLELYYWTEALRVIRLNQSLYKELLKVTESQYSTGKINPMSCKLSWNYLD</sequence>